<dbReference type="Proteomes" id="UP000571084">
    <property type="component" value="Unassembled WGS sequence"/>
</dbReference>
<proteinExistence type="predicted"/>
<comment type="caution">
    <text evidence="1">The sequence shown here is derived from an EMBL/GenBank/DDBJ whole genome shotgun (WGS) entry which is preliminary data.</text>
</comment>
<name>A0A840RVP7_9BURK</name>
<protein>
    <recommendedName>
        <fullName evidence="3">Lrp/AsnC family transcriptional regulator</fullName>
    </recommendedName>
</protein>
<reference evidence="1 2" key="1">
    <citation type="submission" date="2020-08" db="EMBL/GenBank/DDBJ databases">
        <title>Genomic Encyclopedia of Type Strains, Phase IV (KMG-IV): sequencing the most valuable type-strain genomes for metagenomic binning, comparative biology and taxonomic classification.</title>
        <authorList>
            <person name="Goeker M."/>
        </authorList>
    </citation>
    <scope>NUCLEOTIDE SEQUENCE [LARGE SCALE GENOMIC DNA]</scope>
    <source>
        <strain evidence="1 2">DSM 23240</strain>
    </source>
</reference>
<sequence length="67" mass="7527">MNGFQDIDCFCLSLGRFDITAIVMSTSRAAILDIIETRIASLTGIHTIDVREQMASTKHRYDLVHIT</sequence>
<dbReference type="EMBL" id="JACHHQ010000008">
    <property type="protein sequence ID" value="MBB5201673.1"/>
    <property type="molecule type" value="Genomic_DNA"/>
</dbReference>
<organism evidence="1 2">
    <name type="scientific">Glaciimonas immobilis</name>
    <dbReference type="NCBI Taxonomy" id="728004"/>
    <lineage>
        <taxon>Bacteria</taxon>
        <taxon>Pseudomonadati</taxon>
        <taxon>Pseudomonadota</taxon>
        <taxon>Betaproteobacteria</taxon>
        <taxon>Burkholderiales</taxon>
        <taxon>Oxalobacteraceae</taxon>
        <taxon>Glaciimonas</taxon>
    </lineage>
</organism>
<evidence type="ECO:0000313" key="1">
    <source>
        <dbReference type="EMBL" id="MBB5201673.1"/>
    </source>
</evidence>
<evidence type="ECO:0000313" key="2">
    <source>
        <dbReference type="Proteomes" id="UP000571084"/>
    </source>
</evidence>
<keyword evidence="2" id="KW-1185">Reference proteome</keyword>
<dbReference type="RefSeq" id="WP_168057299.1">
    <property type="nucleotide sequence ID" value="NZ_JAAOZT010000017.1"/>
</dbReference>
<accession>A0A840RVP7</accession>
<evidence type="ECO:0008006" key="3">
    <source>
        <dbReference type="Google" id="ProtNLM"/>
    </source>
</evidence>
<dbReference type="AlphaFoldDB" id="A0A840RVP7"/>
<gene>
    <name evidence="1" type="ORF">HNR39_003531</name>
</gene>